<keyword evidence="4" id="KW-1185">Reference proteome</keyword>
<dbReference type="OrthoDB" id="5388322at2759"/>
<feature type="domain" description="DUF4604" evidence="2">
    <location>
        <begin position="6"/>
        <end position="169"/>
    </location>
</feature>
<proteinExistence type="predicted"/>
<protein>
    <recommendedName>
        <fullName evidence="2">DUF4604 domain-containing protein</fullName>
    </recommendedName>
</protein>
<dbReference type="InterPro" id="IPR027911">
    <property type="entry name" value="DUF4604"/>
</dbReference>
<feature type="compositionally biased region" description="Basic residues" evidence="1">
    <location>
        <begin position="151"/>
        <end position="160"/>
    </location>
</feature>
<feature type="region of interest" description="Disordered" evidence="1">
    <location>
        <begin position="1"/>
        <end position="66"/>
    </location>
</feature>
<evidence type="ECO:0000259" key="2">
    <source>
        <dbReference type="Pfam" id="PF15377"/>
    </source>
</evidence>
<dbReference type="Proteomes" id="UP000800235">
    <property type="component" value="Unassembled WGS sequence"/>
</dbReference>
<reference evidence="3" key="1">
    <citation type="journal article" date="2020" name="Stud. Mycol.">
        <title>101 Dothideomycetes genomes: a test case for predicting lifestyles and emergence of pathogens.</title>
        <authorList>
            <person name="Haridas S."/>
            <person name="Albert R."/>
            <person name="Binder M."/>
            <person name="Bloem J."/>
            <person name="Labutti K."/>
            <person name="Salamov A."/>
            <person name="Andreopoulos B."/>
            <person name="Baker S."/>
            <person name="Barry K."/>
            <person name="Bills G."/>
            <person name="Bluhm B."/>
            <person name="Cannon C."/>
            <person name="Castanera R."/>
            <person name="Culley D."/>
            <person name="Daum C."/>
            <person name="Ezra D."/>
            <person name="Gonzalez J."/>
            <person name="Henrissat B."/>
            <person name="Kuo A."/>
            <person name="Liang C."/>
            <person name="Lipzen A."/>
            <person name="Lutzoni F."/>
            <person name="Magnuson J."/>
            <person name="Mondo S."/>
            <person name="Nolan M."/>
            <person name="Ohm R."/>
            <person name="Pangilinan J."/>
            <person name="Park H.-J."/>
            <person name="Ramirez L."/>
            <person name="Alfaro M."/>
            <person name="Sun H."/>
            <person name="Tritt A."/>
            <person name="Yoshinaga Y."/>
            <person name="Zwiers L.-H."/>
            <person name="Turgeon B."/>
            <person name="Goodwin S."/>
            <person name="Spatafora J."/>
            <person name="Crous P."/>
            <person name="Grigoriev I."/>
        </authorList>
    </citation>
    <scope>NUCLEOTIDE SEQUENCE</scope>
    <source>
        <strain evidence="3">CBS 130266</strain>
    </source>
</reference>
<feature type="compositionally biased region" description="Acidic residues" evidence="1">
    <location>
        <begin position="91"/>
        <end position="103"/>
    </location>
</feature>
<dbReference type="Pfam" id="PF15377">
    <property type="entry name" value="DUF4604"/>
    <property type="match status" value="1"/>
</dbReference>
<comment type="caution">
    <text evidence="3">The sequence shown here is derived from an EMBL/GenBank/DDBJ whole genome shotgun (WGS) entry which is preliminary data.</text>
</comment>
<feature type="region of interest" description="Disordered" evidence="1">
    <location>
        <begin position="79"/>
        <end position="171"/>
    </location>
</feature>
<evidence type="ECO:0000256" key="1">
    <source>
        <dbReference type="SAM" id="MobiDB-lite"/>
    </source>
</evidence>
<evidence type="ECO:0000313" key="3">
    <source>
        <dbReference type="EMBL" id="KAF2418500.1"/>
    </source>
</evidence>
<dbReference type="AlphaFoldDB" id="A0A9P4NFD6"/>
<accession>A0A9P4NFD6</accession>
<sequence length="171" mass="18964">MSFKSKNLEYDDRQPAFLRRLRGEISGSTDDPDRQVNPVARPKGASRLKKDEDDGPTYVMEDTQESLSKAEYEALLIGRKEPKVTDRVESNEDGGEGLAEDESTQPKQKVAAVGGLGKKRKAAKIVGDETEEGLEKAQFDNAKPAEPDKKRLPKKKKTKAVKLSFGDDENE</sequence>
<gene>
    <name evidence="3" type="ORF">EJ08DRAFT_53628</name>
</gene>
<feature type="compositionally biased region" description="Basic and acidic residues" evidence="1">
    <location>
        <begin position="133"/>
        <end position="150"/>
    </location>
</feature>
<dbReference type="EMBL" id="MU007127">
    <property type="protein sequence ID" value="KAF2418500.1"/>
    <property type="molecule type" value="Genomic_DNA"/>
</dbReference>
<name>A0A9P4NFD6_9PEZI</name>
<feature type="compositionally biased region" description="Basic and acidic residues" evidence="1">
    <location>
        <begin position="79"/>
        <end position="90"/>
    </location>
</feature>
<feature type="compositionally biased region" description="Basic and acidic residues" evidence="1">
    <location>
        <begin position="1"/>
        <end position="14"/>
    </location>
</feature>
<organism evidence="3 4">
    <name type="scientific">Tothia fuscella</name>
    <dbReference type="NCBI Taxonomy" id="1048955"/>
    <lineage>
        <taxon>Eukaryota</taxon>
        <taxon>Fungi</taxon>
        <taxon>Dikarya</taxon>
        <taxon>Ascomycota</taxon>
        <taxon>Pezizomycotina</taxon>
        <taxon>Dothideomycetes</taxon>
        <taxon>Pleosporomycetidae</taxon>
        <taxon>Venturiales</taxon>
        <taxon>Cylindrosympodiaceae</taxon>
        <taxon>Tothia</taxon>
    </lineage>
</organism>
<evidence type="ECO:0000313" key="4">
    <source>
        <dbReference type="Proteomes" id="UP000800235"/>
    </source>
</evidence>